<comment type="caution">
    <text evidence="1">The sequence shown here is derived from an EMBL/GenBank/DDBJ whole genome shotgun (WGS) entry which is preliminary data.</text>
</comment>
<evidence type="ECO:0000313" key="1">
    <source>
        <dbReference type="EMBL" id="CAK0808671.1"/>
    </source>
</evidence>
<proteinExistence type="predicted"/>
<organism evidence="1 2">
    <name type="scientific">Prorocentrum cordatum</name>
    <dbReference type="NCBI Taxonomy" id="2364126"/>
    <lineage>
        <taxon>Eukaryota</taxon>
        <taxon>Sar</taxon>
        <taxon>Alveolata</taxon>
        <taxon>Dinophyceae</taxon>
        <taxon>Prorocentrales</taxon>
        <taxon>Prorocentraceae</taxon>
        <taxon>Prorocentrum</taxon>
    </lineage>
</organism>
<dbReference type="Proteomes" id="UP001189429">
    <property type="component" value="Unassembled WGS sequence"/>
</dbReference>
<reference evidence="1" key="1">
    <citation type="submission" date="2023-10" db="EMBL/GenBank/DDBJ databases">
        <authorList>
            <person name="Chen Y."/>
            <person name="Shah S."/>
            <person name="Dougan E. K."/>
            <person name="Thang M."/>
            <person name="Chan C."/>
        </authorList>
    </citation>
    <scope>NUCLEOTIDE SEQUENCE [LARGE SCALE GENOMIC DNA]</scope>
</reference>
<dbReference type="EMBL" id="CAUYUJ010004225">
    <property type="protein sequence ID" value="CAK0808671.1"/>
    <property type="molecule type" value="Genomic_DNA"/>
</dbReference>
<keyword evidence="2" id="KW-1185">Reference proteome</keyword>
<name>A0ABN9QY21_9DINO</name>
<sequence length="104" mass="11425">MARMARTAAQRRAGRDWARWSADNAIKRSSSELIGTRHQLLQFQRVLELLIGDPEVADRISCVVPVLQALAAGLKPADVDVLRRNVAMHAKASGVSLATAPWRL</sequence>
<accession>A0ABN9QY21</accession>
<protein>
    <submittedName>
        <fullName evidence="1">Uncharacterized protein</fullName>
    </submittedName>
</protein>
<gene>
    <name evidence="1" type="ORF">PCOR1329_LOCUS14195</name>
</gene>
<evidence type="ECO:0000313" key="2">
    <source>
        <dbReference type="Proteomes" id="UP001189429"/>
    </source>
</evidence>